<evidence type="ECO:0000256" key="3">
    <source>
        <dbReference type="ARBA" id="ARBA00022729"/>
    </source>
</evidence>
<keyword evidence="3 5" id="KW-0732">Signal</keyword>
<comment type="subcellular location">
    <subcellularLocation>
        <location evidence="1">Cell envelope</location>
    </subcellularLocation>
</comment>
<dbReference type="SMART" id="SM00062">
    <property type="entry name" value="PBPb"/>
    <property type="match status" value="1"/>
</dbReference>
<dbReference type="PROSITE" id="PS01039">
    <property type="entry name" value="SBP_BACTERIAL_3"/>
    <property type="match status" value="1"/>
</dbReference>
<keyword evidence="9" id="KW-1185">Reference proteome</keyword>
<dbReference type="SUPFAM" id="SSF53850">
    <property type="entry name" value="Periplasmic binding protein-like II"/>
    <property type="match status" value="1"/>
</dbReference>
<evidence type="ECO:0000313" key="9">
    <source>
        <dbReference type="Proteomes" id="UP000680132"/>
    </source>
</evidence>
<comment type="similarity">
    <text evidence="2 4">Belongs to the bacterial solute-binding protein 3 family.</text>
</comment>
<evidence type="ECO:0000256" key="2">
    <source>
        <dbReference type="ARBA" id="ARBA00010333"/>
    </source>
</evidence>
<proteinExistence type="inferred from homology"/>
<feature type="chain" id="PRO_5038324921" evidence="5">
    <location>
        <begin position="23"/>
        <end position="267"/>
    </location>
</feature>
<dbReference type="RefSeq" id="WP_208500072.1">
    <property type="nucleotide sequence ID" value="NZ_JAGFOA010000001.1"/>
</dbReference>
<comment type="caution">
    <text evidence="8">The sequence shown here is derived from an EMBL/GenBank/DDBJ whole genome shotgun (WGS) entry which is preliminary data.</text>
</comment>
<evidence type="ECO:0000313" key="8">
    <source>
        <dbReference type="EMBL" id="MBO3664383.1"/>
    </source>
</evidence>
<dbReference type="InterPro" id="IPR001638">
    <property type="entry name" value="Solute-binding_3/MltF_N"/>
</dbReference>
<dbReference type="Proteomes" id="UP000680132">
    <property type="component" value="Unassembled WGS sequence"/>
</dbReference>
<evidence type="ECO:0000313" key="7">
    <source>
        <dbReference type="EMBL" id="MBO3662391.1"/>
    </source>
</evidence>
<feature type="domain" description="Solute-binding protein family 3/N-terminal" evidence="6">
    <location>
        <begin position="46"/>
        <end position="267"/>
    </location>
</feature>
<dbReference type="GO" id="GO:0030313">
    <property type="term" value="C:cell envelope"/>
    <property type="evidence" value="ECO:0007669"/>
    <property type="project" value="UniProtKB-SubCell"/>
</dbReference>
<dbReference type="PROSITE" id="PS51257">
    <property type="entry name" value="PROKAR_LIPOPROTEIN"/>
    <property type="match status" value="1"/>
</dbReference>
<protein>
    <submittedName>
        <fullName evidence="8">Transporter substrate-binding domain-containing protein</fullName>
    </submittedName>
</protein>
<name>A0A939QK31_9MICO</name>
<accession>A0A939QK31</accession>
<sequence length="267" mass="28062">MSKTRVPLTALLAAAAAITLSACGSSAPSAEKPAGEAELSTITAGSLTVCSDVPYAPFEDFDEGSELGYTGFDIEIMNAVAENLGLKLVVKDQGFDGIQSGIVLNSKQCDVAASAITINDERKANLDFTDPYYDSEQSLLVANDSDIASIGDLDGVKVGVQKATTGESYATENAKGAEIVAFPSDAEMWPALQAGQVDALLQDLPVNLEHTKDGAFQIVEQYDTGEQYGFAVSKGNTAVLDAINGALEEIRADGSYDKIYDSYFAVN</sequence>
<feature type="signal peptide" evidence="5">
    <location>
        <begin position="1"/>
        <end position="22"/>
    </location>
</feature>
<dbReference type="EMBL" id="JAGFOA010000001">
    <property type="protein sequence ID" value="MBO3662391.1"/>
    <property type="molecule type" value="Genomic_DNA"/>
</dbReference>
<organism evidence="8 9">
    <name type="scientific">Microbacterium stercoris</name>
    <dbReference type="NCBI Taxonomy" id="2820289"/>
    <lineage>
        <taxon>Bacteria</taxon>
        <taxon>Bacillati</taxon>
        <taxon>Actinomycetota</taxon>
        <taxon>Actinomycetes</taxon>
        <taxon>Micrococcales</taxon>
        <taxon>Microbacteriaceae</taxon>
        <taxon>Microbacterium</taxon>
    </lineage>
</organism>
<evidence type="ECO:0000256" key="1">
    <source>
        <dbReference type="ARBA" id="ARBA00004196"/>
    </source>
</evidence>
<dbReference type="Pfam" id="PF00497">
    <property type="entry name" value="SBP_bac_3"/>
    <property type="match status" value="1"/>
</dbReference>
<dbReference type="PANTHER" id="PTHR35936">
    <property type="entry name" value="MEMBRANE-BOUND LYTIC MUREIN TRANSGLYCOSYLASE F"/>
    <property type="match status" value="1"/>
</dbReference>
<dbReference type="PANTHER" id="PTHR35936:SF17">
    <property type="entry name" value="ARGININE-BINDING EXTRACELLULAR PROTEIN ARTP"/>
    <property type="match status" value="1"/>
</dbReference>
<evidence type="ECO:0000259" key="6">
    <source>
        <dbReference type="SMART" id="SM00062"/>
    </source>
</evidence>
<gene>
    <name evidence="7" type="ORF">J5V96_02580</name>
    <name evidence="8" type="ORF">J5V96_12825</name>
</gene>
<evidence type="ECO:0000256" key="5">
    <source>
        <dbReference type="SAM" id="SignalP"/>
    </source>
</evidence>
<dbReference type="Gene3D" id="3.40.190.10">
    <property type="entry name" value="Periplasmic binding protein-like II"/>
    <property type="match status" value="2"/>
</dbReference>
<evidence type="ECO:0000256" key="4">
    <source>
        <dbReference type="RuleBase" id="RU003744"/>
    </source>
</evidence>
<dbReference type="AlphaFoldDB" id="A0A939QK31"/>
<reference evidence="8" key="1">
    <citation type="submission" date="2021-03" db="EMBL/GenBank/DDBJ databases">
        <title>Microbacterium sp. nov., a novel actinobacterium isolated from cow dung.</title>
        <authorList>
            <person name="Zhang L."/>
        </authorList>
    </citation>
    <scope>NUCLEOTIDE SEQUENCE</scope>
    <source>
        <strain evidence="8">NEAU-LLB</strain>
    </source>
</reference>
<dbReference type="InterPro" id="IPR018313">
    <property type="entry name" value="SBP_3_CS"/>
</dbReference>
<dbReference type="EMBL" id="JAGFOA010000005">
    <property type="protein sequence ID" value="MBO3664383.1"/>
    <property type="molecule type" value="Genomic_DNA"/>
</dbReference>